<evidence type="ECO:0008006" key="6">
    <source>
        <dbReference type="Google" id="ProtNLM"/>
    </source>
</evidence>
<evidence type="ECO:0000313" key="4">
    <source>
        <dbReference type="Proteomes" id="UP000663854"/>
    </source>
</evidence>
<proteinExistence type="predicted"/>
<evidence type="ECO:0000256" key="1">
    <source>
        <dbReference type="SAM" id="MobiDB-lite"/>
    </source>
</evidence>
<feature type="region of interest" description="Disordered" evidence="1">
    <location>
        <begin position="756"/>
        <end position="823"/>
    </location>
</feature>
<feature type="compositionally biased region" description="Basic and acidic residues" evidence="1">
    <location>
        <begin position="766"/>
        <end position="781"/>
    </location>
</feature>
<dbReference type="InterPro" id="IPR032707">
    <property type="entry name" value="MYCBPAP"/>
</dbReference>
<feature type="region of interest" description="Disordered" evidence="1">
    <location>
        <begin position="1"/>
        <end position="47"/>
    </location>
</feature>
<organism evidence="2 4">
    <name type="scientific">Rotaria sordida</name>
    <dbReference type="NCBI Taxonomy" id="392033"/>
    <lineage>
        <taxon>Eukaryota</taxon>
        <taxon>Metazoa</taxon>
        <taxon>Spiralia</taxon>
        <taxon>Gnathifera</taxon>
        <taxon>Rotifera</taxon>
        <taxon>Eurotatoria</taxon>
        <taxon>Bdelloidea</taxon>
        <taxon>Philodinida</taxon>
        <taxon>Philodinidae</taxon>
        <taxon>Rotaria</taxon>
    </lineage>
</organism>
<gene>
    <name evidence="3" type="ORF">JXQ802_LOCUS31420</name>
    <name evidence="2" type="ORF">PYM288_LOCUS18751</name>
</gene>
<accession>A0A814MU50</accession>
<sequence>MSTALGQRKPEKLEKGKEKGKAGGKGTKTVSPILDGPIESDTSRPLDSEEIQALAIRYDELEKLHQDKNGKKLTEQQKSFIVKKTKTGPQKQPIQVAKIAPQQPVQEQLISSGIRFDSSGNVLSYSILGTINDYVTELPDIEAAELCTTGNDKKTAEDIPEIGTYDKKTKQGTGSPDGGTRALKNWKFRMDERRQVMKNMSKGLKRSPATLLMNQTDRWRERKELLELMDATLPLLQNGKNWRLNSEFWTQQQLIGNDDTGIHTTLTRTETGCPPSFETIGKPSLGLLETGIDLTNQNPEISNKRQWFNSEYLEKRLNQLNPYMEEIVPYKADLSSLQIIGYNSTRRKSQQKNNIEVHLCEKINEKDKEYEIEPTDNIQTNDNDDDDKENENIGDTFNDIPDIVDATIMGPALKIDTFIFQQMPYINENEELDFIYEIRVQFDSQVNQSVTRMVEIKNVGTTVFYYEWQQKPYTKPFDIVNSKIQRFYFDNRTKPVFQRYENPFYSNGSILPNDTLKLSFVFKSSEPGIFTERWQLLTRPVLCGGRPIIFTLRGVTIEEDIHRQTRINIDKMLLHKEAESIVRKVVSNILDNVRTPERARSPVGFYMTEQEQFQQNNPDLYFDYEIVEQIKKLYEQVVPEYEEQKWNLSIDTLRDKILSFDEDNPNKQIFLEQLNQAIHQLTLQPILPSEQTTYLVCYDIMNQFVDSFVDQMVIVHQKLQIDEPSSESYPDIDLNGYEFESWKKFFEYTKQQENEKRLKSAVGGATKDKKAPPPSKLERGKSPKRSPAPSQAPSAVGKRGTVSGSISQMSKRPSFISPAKPDKERFQLTPQQLDERFKLTQQAYLPIYSLLCHTFDRLEQALDDLSEKSPSNNENTLYTQLATTIQNQSLNVLDILKDELTRNVTSIDVNSFF</sequence>
<dbReference type="PANTHER" id="PTHR48421">
    <property type="entry name" value="MYCBP-ASSOCIATED PROTEIN"/>
    <property type="match status" value="1"/>
</dbReference>
<dbReference type="EMBL" id="CAJNOH010000589">
    <property type="protein sequence ID" value="CAF1082576.1"/>
    <property type="molecule type" value="Genomic_DNA"/>
</dbReference>
<reference evidence="2" key="1">
    <citation type="submission" date="2021-02" db="EMBL/GenBank/DDBJ databases">
        <authorList>
            <person name="Nowell W R."/>
        </authorList>
    </citation>
    <scope>NUCLEOTIDE SEQUENCE</scope>
</reference>
<dbReference type="Proteomes" id="UP000663870">
    <property type="component" value="Unassembled WGS sequence"/>
</dbReference>
<comment type="caution">
    <text evidence="2">The sequence shown here is derived from an EMBL/GenBank/DDBJ whole genome shotgun (WGS) entry which is preliminary data.</text>
</comment>
<keyword evidence="5" id="KW-1185">Reference proteome</keyword>
<evidence type="ECO:0000313" key="2">
    <source>
        <dbReference type="EMBL" id="CAF1082576.1"/>
    </source>
</evidence>
<dbReference type="Pfam" id="PF14646">
    <property type="entry name" value="MYCBPAP"/>
    <property type="match status" value="1"/>
</dbReference>
<name>A0A814MU50_9BILA</name>
<dbReference type="EMBL" id="CAJNOL010001329">
    <property type="protein sequence ID" value="CAF1338045.1"/>
    <property type="molecule type" value="Genomic_DNA"/>
</dbReference>
<evidence type="ECO:0000313" key="5">
    <source>
        <dbReference type="Proteomes" id="UP000663870"/>
    </source>
</evidence>
<feature type="region of interest" description="Disordered" evidence="1">
    <location>
        <begin position="368"/>
        <end position="396"/>
    </location>
</feature>
<dbReference type="PANTHER" id="PTHR48421:SF1">
    <property type="entry name" value="MYCBP-ASSOCIATED PROTEIN"/>
    <property type="match status" value="1"/>
</dbReference>
<protein>
    <recommendedName>
        <fullName evidence="6">MYCBP-associated protein</fullName>
    </recommendedName>
</protein>
<evidence type="ECO:0000313" key="3">
    <source>
        <dbReference type="EMBL" id="CAF1338045.1"/>
    </source>
</evidence>
<dbReference type="AlphaFoldDB" id="A0A814MU50"/>
<feature type="compositionally biased region" description="Basic and acidic residues" evidence="1">
    <location>
        <begin position="8"/>
        <end position="21"/>
    </location>
</feature>
<feature type="compositionally biased region" description="Polar residues" evidence="1">
    <location>
        <begin position="802"/>
        <end position="811"/>
    </location>
</feature>
<dbReference type="Proteomes" id="UP000663854">
    <property type="component" value="Unassembled WGS sequence"/>
</dbReference>